<feature type="compositionally biased region" description="Basic and acidic residues" evidence="1">
    <location>
        <begin position="383"/>
        <end position="399"/>
    </location>
</feature>
<keyword evidence="4" id="KW-1185">Reference proteome</keyword>
<name>A0ABP9H7E7_9ACTN</name>
<feature type="compositionally biased region" description="Pro residues" evidence="1">
    <location>
        <begin position="320"/>
        <end position="332"/>
    </location>
</feature>
<keyword evidence="2" id="KW-1133">Transmembrane helix</keyword>
<keyword evidence="2" id="KW-0812">Transmembrane</keyword>
<sequence>MSDVSSSGLIYAAIVGAWAAYLVPMWLRRQDELNEGRHTERFTTAIRILSRRGALERRYARMIANGDSNLDTVTSEVPARGEHPPPEASRTGRGTRDEPAAAPPGTEKAPPGATAEHPPGSAARRRESPAAQAPRGRQVHAPVEPTGRPGSADGAFDRSRDPESRDAGSRTAKPAKSARTPEPASADGARRPAGPPTGKSRDNAPAKSGRPAAKTPRPGAVPAPRRGLRKLARGIAAPKPPAPLRRPDGRAALLARRRRVVVGLFLAFTAGAVLAGLGGMAWLWLPALPGAALTVYIGYLRVQEHRRYEANLRSMRAPAARPPAARPAPPRPAARTPEADEPRRSAPAAPRRRPAADGDSARRPRPTGEAGPATERPAARPAPEARPKTSRREAEDRDHAEWIAALQTDTADARDRDAWDPVPVPLPTYVTAPVVPRGEPALPEAPEATEEHHAPPTPLFDQYAEEALPSIPAYEPHEWPRAGNE</sequence>
<dbReference type="EMBL" id="BAABHS010000009">
    <property type="protein sequence ID" value="GAA4963028.1"/>
    <property type="molecule type" value="Genomic_DNA"/>
</dbReference>
<evidence type="ECO:0000256" key="2">
    <source>
        <dbReference type="SAM" id="Phobius"/>
    </source>
</evidence>
<feature type="compositionally biased region" description="Basic and acidic residues" evidence="1">
    <location>
        <begin position="155"/>
        <end position="168"/>
    </location>
</feature>
<reference evidence="4" key="1">
    <citation type="journal article" date="2019" name="Int. J. Syst. Evol. Microbiol.">
        <title>The Global Catalogue of Microorganisms (GCM) 10K type strain sequencing project: providing services to taxonomists for standard genome sequencing and annotation.</title>
        <authorList>
            <consortium name="The Broad Institute Genomics Platform"/>
            <consortium name="The Broad Institute Genome Sequencing Center for Infectious Disease"/>
            <person name="Wu L."/>
            <person name="Ma J."/>
        </authorList>
    </citation>
    <scope>NUCLEOTIDE SEQUENCE [LARGE SCALE GENOMIC DNA]</scope>
    <source>
        <strain evidence="4">JCM 17986</strain>
    </source>
</reference>
<evidence type="ECO:0000313" key="4">
    <source>
        <dbReference type="Proteomes" id="UP001500466"/>
    </source>
</evidence>
<proteinExistence type="predicted"/>
<feature type="region of interest" description="Disordered" evidence="1">
    <location>
        <begin position="424"/>
        <end position="460"/>
    </location>
</feature>
<feature type="transmembrane region" description="Helical" evidence="2">
    <location>
        <begin position="260"/>
        <end position="277"/>
    </location>
</feature>
<keyword evidence="2" id="KW-0472">Membrane</keyword>
<feature type="region of interest" description="Disordered" evidence="1">
    <location>
        <begin position="314"/>
        <end position="399"/>
    </location>
</feature>
<accession>A0ABP9H7E7</accession>
<feature type="compositionally biased region" description="Low complexity" evidence="1">
    <location>
        <begin position="216"/>
        <end position="225"/>
    </location>
</feature>
<feature type="transmembrane region" description="Helical" evidence="2">
    <location>
        <begin position="6"/>
        <end position="27"/>
    </location>
</feature>
<evidence type="ECO:0000313" key="3">
    <source>
        <dbReference type="EMBL" id="GAA4963028.1"/>
    </source>
</evidence>
<feature type="compositionally biased region" description="Low complexity" evidence="1">
    <location>
        <begin position="368"/>
        <end position="382"/>
    </location>
</feature>
<evidence type="ECO:0000256" key="1">
    <source>
        <dbReference type="SAM" id="MobiDB-lite"/>
    </source>
</evidence>
<protein>
    <submittedName>
        <fullName evidence="3">Uncharacterized protein</fullName>
    </submittedName>
</protein>
<comment type="caution">
    <text evidence="3">The sequence shown here is derived from an EMBL/GenBank/DDBJ whole genome shotgun (WGS) entry which is preliminary data.</text>
</comment>
<dbReference type="Proteomes" id="UP001500466">
    <property type="component" value="Unassembled WGS sequence"/>
</dbReference>
<gene>
    <name evidence="3" type="ORF">GCM10023205_28530</name>
</gene>
<feature type="region of interest" description="Disordered" evidence="1">
    <location>
        <begin position="70"/>
        <end position="226"/>
    </location>
</feature>
<organism evidence="3 4">
    <name type="scientific">Yinghuangia aomiensis</name>
    <dbReference type="NCBI Taxonomy" id="676205"/>
    <lineage>
        <taxon>Bacteria</taxon>
        <taxon>Bacillati</taxon>
        <taxon>Actinomycetota</taxon>
        <taxon>Actinomycetes</taxon>
        <taxon>Kitasatosporales</taxon>
        <taxon>Streptomycetaceae</taxon>
        <taxon>Yinghuangia</taxon>
    </lineage>
</organism>